<keyword evidence="1" id="KW-0812">Transmembrane</keyword>
<keyword evidence="1" id="KW-0472">Membrane</keyword>
<organism evidence="2 3">
    <name type="scientific">Pleodorina starrii</name>
    <dbReference type="NCBI Taxonomy" id="330485"/>
    <lineage>
        <taxon>Eukaryota</taxon>
        <taxon>Viridiplantae</taxon>
        <taxon>Chlorophyta</taxon>
        <taxon>core chlorophytes</taxon>
        <taxon>Chlorophyceae</taxon>
        <taxon>CS clade</taxon>
        <taxon>Chlamydomonadales</taxon>
        <taxon>Volvocaceae</taxon>
        <taxon>Pleodorina</taxon>
    </lineage>
</organism>
<dbReference type="AlphaFoldDB" id="A0A9W6BTY4"/>
<evidence type="ECO:0000313" key="2">
    <source>
        <dbReference type="EMBL" id="GLC58023.1"/>
    </source>
</evidence>
<comment type="caution">
    <text evidence="2">The sequence shown here is derived from an EMBL/GenBank/DDBJ whole genome shotgun (WGS) entry which is preliminary data.</text>
</comment>
<accession>A0A9W6BTY4</accession>
<evidence type="ECO:0000313" key="3">
    <source>
        <dbReference type="Proteomes" id="UP001165080"/>
    </source>
</evidence>
<protein>
    <submittedName>
        <fullName evidence="2">Uncharacterized protein</fullName>
    </submittedName>
</protein>
<gene>
    <name evidence="2" type="primary">PLEST011926</name>
    <name evidence="2" type="ORF">PLESTB_001309600</name>
</gene>
<proteinExistence type="predicted"/>
<evidence type="ECO:0000256" key="1">
    <source>
        <dbReference type="SAM" id="Phobius"/>
    </source>
</evidence>
<feature type="transmembrane region" description="Helical" evidence="1">
    <location>
        <begin position="88"/>
        <end position="109"/>
    </location>
</feature>
<keyword evidence="1" id="KW-1133">Transmembrane helix</keyword>
<reference evidence="2 3" key="1">
    <citation type="journal article" date="2023" name="Commun. Biol.">
        <title>Reorganization of the ancestral sex-determining regions during the evolution of trioecy in Pleodorina starrii.</title>
        <authorList>
            <person name="Takahashi K."/>
            <person name="Suzuki S."/>
            <person name="Kawai-Toyooka H."/>
            <person name="Yamamoto K."/>
            <person name="Hamaji T."/>
            <person name="Ootsuki R."/>
            <person name="Yamaguchi H."/>
            <person name="Kawachi M."/>
            <person name="Higashiyama T."/>
            <person name="Nozaki H."/>
        </authorList>
    </citation>
    <scope>NUCLEOTIDE SEQUENCE [LARGE SCALE GENOMIC DNA]</scope>
    <source>
        <strain evidence="2 3">NIES-4479</strain>
    </source>
</reference>
<dbReference type="Proteomes" id="UP001165080">
    <property type="component" value="Unassembled WGS sequence"/>
</dbReference>
<name>A0A9W6BTY4_9CHLO</name>
<dbReference type="EMBL" id="BRXU01000021">
    <property type="protein sequence ID" value="GLC58023.1"/>
    <property type="molecule type" value="Genomic_DNA"/>
</dbReference>
<keyword evidence="3" id="KW-1185">Reference proteome</keyword>
<dbReference type="OrthoDB" id="545338at2759"/>
<sequence length="118" mass="13137">MQLNPGTTRTGAGYRNGALTAGVLRTVITTRHARLSTFPRTTRCAALGPGGGKGPEGPLKKLVEEAERQAQLLIDCMTPKQEYDLADVTLIFFSTMVFMWLAACMYRMYIYSCYFWGN</sequence>